<accession>A0A382FAB7</accession>
<dbReference type="Pfam" id="PF01103">
    <property type="entry name" value="Omp85"/>
    <property type="match status" value="1"/>
</dbReference>
<sequence>VPDVIPVSDSEIDIQLEVYEKSTGQANFTMGYNGAYGFTGGGGFEFPNFRGRGQTLSINYQRGLNAGSNPTSGTYFTPNNYGSQNTAAYQSFSISFTEPWLFDTPNLVGGSYFYTERGQGQGNYLPFDIQQHGGSLRWGRRFKWPDYFFRGSWMIRGSTNKYIADDPAKFSSGFNLNDINVIEKDGYYSFSSSGL</sequence>
<dbReference type="GO" id="GO:0019867">
    <property type="term" value="C:outer membrane"/>
    <property type="evidence" value="ECO:0007669"/>
    <property type="project" value="InterPro"/>
</dbReference>
<evidence type="ECO:0000256" key="1">
    <source>
        <dbReference type="ARBA" id="ARBA00004370"/>
    </source>
</evidence>
<gene>
    <name evidence="4" type="ORF">METZ01_LOCUS212882</name>
</gene>
<keyword evidence="2" id="KW-0472">Membrane</keyword>
<evidence type="ECO:0000259" key="3">
    <source>
        <dbReference type="Pfam" id="PF01103"/>
    </source>
</evidence>
<organism evidence="4">
    <name type="scientific">marine metagenome</name>
    <dbReference type="NCBI Taxonomy" id="408172"/>
    <lineage>
        <taxon>unclassified sequences</taxon>
        <taxon>metagenomes</taxon>
        <taxon>ecological metagenomes</taxon>
    </lineage>
</organism>
<feature type="non-terminal residue" evidence="4">
    <location>
        <position position="195"/>
    </location>
</feature>
<dbReference type="AlphaFoldDB" id="A0A382FAB7"/>
<evidence type="ECO:0000313" key="4">
    <source>
        <dbReference type="EMBL" id="SVB60028.1"/>
    </source>
</evidence>
<protein>
    <recommendedName>
        <fullName evidence="3">Bacterial surface antigen (D15) domain-containing protein</fullName>
    </recommendedName>
</protein>
<dbReference type="Gene3D" id="2.40.160.50">
    <property type="entry name" value="membrane protein fhac: a member of the omp85/tpsb transporter family"/>
    <property type="match status" value="1"/>
</dbReference>
<comment type="subcellular location">
    <subcellularLocation>
        <location evidence="1">Membrane</location>
    </subcellularLocation>
</comment>
<dbReference type="EMBL" id="UINC01048910">
    <property type="protein sequence ID" value="SVB60028.1"/>
    <property type="molecule type" value="Genomic_DNA"/>
</dbReference>
<reference evidence="4" key="1">
    <citation type="submission" date="2018-05" db="EMBL/GenBank/DDBJ databases">
        <authorList>
            <person name="Lanie J.A."/>
            <person name="Ng W.-L."/>
            <person name="Kazmierczak K.M."/>
            <person name="Andrzejewski T.M."/>
            <person name="Davidsen T.M."/>
            <person name="Wayne K.J."/>
            <person name="Tettelin H."/>
            <person name="Glass J.I."/>
            <person name="Rusch D."/>
            <person name="Podicherti R."/>
            <person name="Tsui H.-C.T."/>
            <person name="Winkler M.E."/>
        </authorList>
    </citation>
    <scope>NUCLEOTIDE SEQUENCE</scope>
</reference>
<dbReference type="InterPro" id="IPR000184">
    <property type="entry name" value="Bac_surfAg_D15"/>
</dbReference>
<evidence type="ECO:0000256" key="2">
    <source>
        <dbReference type="ARBA" id="ARBA00023136"/>
    </source>
</evidence>
<feature type="non-terminal residue" evidence="4">
    <location>
        <position position="1"/>
    </location>
</feature>
<proteinExistence type="predicted"/>
<name>A0A382FAB7_9ZZZZ</name>
<feature type="domain" description="Bacterial surface antigen (D15)" evidence="3">
    <location>
        <begin position="48"/>
        <end position="147"/>
    </location>
</feature>